<name>A0ABW1FIQ7_9ACTN</name>
<protein>
    <submittedName>
        <fullName evidence="3">Thioesterase II family protein</fullName>
    </submittedName>
</protein>
<dbReference type="EMBL" id="JBHSPW010000005">
    <property type="protein sequence ID" value="MFC5893795.1"/>
    <property type="molecule type" value="Genomic_DNA"/>
</dbReference>
<comment type="similarity">
    <text evidence="1">Belongs to the thioesterase family.</text>
</comment>
<comment type="caution">
    <text evidence="3">The sequence shown here is derived from an EMBL/GenBank/DDBJ whole genome shotgun (WGS) entry which is preliminary data.</text>
</comment>
<gene>
    <name evidence="3" type="ORF">ACFP3M_13290</name>
</gene>
<dbReference type="PANTHER" id="PTHR11487:SF0">
    <property type="entry name" value="S-ACYL FATTY ACID SYNTHASE THIOESTERASE, MEDIUM CHAIN"/>
    <property type="match status" value="1"/>
</dbReference>
<accession>A0ABW1FIQ7</accession>
<sequence>MVPTTRYTTNDTASGARAGTARRVVVRGETAPLRLFCFHHAGGSAWSFAGWGHRLGRGIDVVPVSLPPRSASAADSPGSVGTMDDLVREVAGRLAPALDEPHAFYGHSMGALIAYEVAQRRLAAGRRPPVCFVTGAHRAPHLPAPDLTTDLSDTALELLLGLGGAGRLLREDPRRMRDVVNRLRQDLLVGATYRYPAAERRPLPCPVQVFHGSDDPLVPTAHAAAWERHAAGSFSLRLMPGGHFFHKEHKELFFGELGRALRAADAAHRR</sequence>
<keyword evidence="4" id="KW-1185">Reference proteome</keyword>
<dbReference type="Pfam" id="PF00975">
    <property type="entry name" value="Thioesterase"/>
    <property type="match status" value="1"/>
</dbReference>
<feature type="domain" description="Thioesterase" evidence="2">
    <location>
        <begin position="34"/>
        <end position="251"/>
    </location>
</feature>
<dbReference type="RefSeq" id="WP_345091487.1">
    <property type="nucleotide sequence ID" value="NZ_BAAAWG010000019.1"/>
</dbReference>
<evidence type="ECO:0000313" key="3">
    <source>
        <dbReference type="EMBL" id="MFC5893795.1"/>
    </source>
</evidence>
<dbReference type="InterPro" id="IPR012223">
    <property type="entry name" value="TEII"/>
</dbReference>
<dbReference type="Proteomes" id="UP001596241">
    <property type="component" value="Unassembled WGS sequence"/>
</dbReference>
<organism evidence="3 4">
    <name type="scientific">Streptomyces ramulosus</name>
    <dbReference type="NCBI Taxonomy" id="47762"/>
    <lineage>
        <taxon>Bacteria</taxon>
        <taxon>Bacillati</taxon>
        <taxon>Actinomycetota</taxon>
        <taxon>Actinomycetes</taxon>
        <taxon>Kitasatosporales</taxon>
        <taxon>Streptomycetaceae</taxon>
        <taxon>Streptomyces</taxon>
    </lineage>
</organism>
<evidence type="ECO:0000259" key="2">
    <source>
        <dbReference type="Pfam" id="PF00975"/>
    </source>
</evidence>
<dbReference type="SUPFAM" id="SSF53474">
    <property type="entry name" value="alpha/beta-Hydrolases"/>
    <property type="match status" value="1"/>
</dbReference>
<dbReference type="Gene3D" id="3.40.50.1820">
    <property type="entry name" value="alpha/beta hydrolase"/>
    <property type="match status" value="1"/>
</dbReference>
<evidence type="ECO:0000256" key="1">
    <source>
        <dbReference type="ARBA" id="ARBA00007169"/>
    </source>
</evidence>
<proteinExistence type="inferred from homology"/>
<reference evidence="4" key="1">
    <citation type="journal article" date="2019" name="Int. J. Syst. Evol. Microbiol.">
        <title>The Global Catalogue of Microorganisms (GCM) 10K type strain sequencing project: providing services to taxonomists for standard genome sequencing and annotation.</title>
        <authorList>
            <consortium name="The Broad Institute Genomics Platform"/>
            <consortium name="The Broad Institute Genome Sequencing Center for Infectious Disease"/>
            <person name="Wu L."/>
            <person name="Ma J."/>
        </authorList>
    </citation>
    <scope>NUCLEOTIDE SEQUENCE [LARGE SCALE GENOMIC DNA]</scope>
    <source>
        <strain evidence="4">CGMCC 1.15809</strain>
    </source>
</reference>
<dbReference type="InterPro" id="IPR029058">
    <property type="entry name" value="AB_hydrolase_fold"/>
</dbReference>
<dbReference type="PANTHER" id="PTHR11487">
    <property type="entry name" value="THIOESTERASE"/>
    <property type="match status" value="1"/>
</dbReference>
<evidence type="ECO:0000313" key="4">
    <source>
        <dbReference type="Proteomes" id="UP001596241"/>
    </source>
</evidence>
<dbReference type="InterPro" id="IPR001031">
    <property type="entry name" value="Thioesterase"/>
</dbReference>